<name>A0A1S4CBE7_TOBAC</name>
<sequence>MKNLSKKALASWDKVCLPQAAGGLNVLNLCRWNKAAIIKQLWSIAQKKDCLWIKWVHSYYIKKQTFDSCPIPKTTAWVIRKILETRDTIMQQVMVQGDLLAKLGKMQNKDDSFSIKKMMATADRLQMIGIQAPMACVFCHGGIETHEYLFFECPVTGALWLRLLTWLGYIRNRGDAKHELQWVCSMAKRKSGLGAVTRCAYAMAVYVIWRERNLLRFQKSTYDEDRDSREIAVHIHIRGQNLRKWRKPLSLLSSYPY</sequence>
<organism evidence="2">
    <name type="scientific">Nicotiana tabacum</name>
    <name type="common">Common tobacco</name>
    <dbReference type="NCBI Taxonomy" id="4097"/>
    <lineage>
        <taxon>Eukaryota</taxon>
        <taxon>Viridiplantae</taxon>
        <taxon>Streptophyta</taxon>
        <taxon>Embryophyta</taxon>
        <taxon>Tracheophyta</taxon>
        <taxon>Spermatophyta</taxon>
        <taxon>Magnoliopsida</taxon>
        <taxon>eudicotyledons</taxon>
        <taxon>Gunneridae</taxon>
        <taxon>Pentapetalae</taxon>
        <taxon>asterids</taxon>
        <taxon>lamiids</taxon>
        <taxon>Solanales</taxon>
        <taxon>Solanaceae</taxon>
        <taxon>Nicotianoideae</taxon>
        <taxon>Nicotianeae</taxon>
        <taxon>Nicotiana</taxon>
    </lineage>
</organism>
<protein>
    <recommendedName>
        <fullName evidence="1">Reverse transcriptase zinc-binding domain-containing protein</fullName>
    </recommendedName>
</protein>
<gene>
    <name evidence="2" type="primary">LOC107817193</name>
</gene>
<dbReference type="PaxDb" id="4097-A0A1S4CBE7"/>
<dbReference type="PANTHER" id="PTHR33116:SF66">
    <property type="entry name" value="REVERSE TRANSCRIPTASE ZINC-BINDING DOMAIN-CONTAINING PROTEIN"/>
    <property type="match status" value="1"/>
</dbReference>
<dbReference type="RefSeq" id="XP_016498463.1">
    <property type="nucleotide sequence ID" value="XM_016642977.1"/>
</dbReference>
<evidence type="ECO:0000259" key="1">
    <source>
        <dbReference type="Pfam" id="PF13966"/>
    </source>
</evidence>
<dbReference type="OMA" id="WDLESHE"/>
<evidence type="ECO:0000313" key="2">
    <source>
        <dbReference type="RefSeq" id="XP_016498463.1"/>
    </source>
</evidence>
<proteinExistence type="predicted"/>
<dbReference type="AlphaFoldDB" id="A0A1S4CBE7"/>
<dbReference type="InterPro" id="IPR026960">
    <property type="entry name" value="RVT-Znf"/>
</dbReference>
<dbReference type="PANTHER" id="PTHR33116">
    <property type="entry name" value="REVERSE TRANSCRIPTASE ZINC-BINDING DOMAIN-CONTAINING PROTEIN-RELATED-RELATED"/>
    <property type="match status" value="1"/>
</dbReference>
<dbReference type="Pfam" id="PF13966">
    <property type="entry name" value="zf-RVT"/>
    <property type="match status" value="1"/>
</dbReference>
<accession>A0A1S4CBE7</accession>
<dbReference type="OrthoDB" id="1751077at2759"/>
<reference evidence="2" key="1">
    <citation type="submission" date="2025-08" db="UniProtKB">
        <authorList>
            <consortium name="RefSeq"/>
        </authorList>
    </citation>
    <scope>IDENTIFICATION</scope>
</reference>
<dbReference type="KEGG" id="nta:107817193"/>
<feature type="domain" description="Reverse transcriptase zinc-binding" evidence="1">
    <location>
        <begin position="115"/>
        <end position="160"/>
    </location>
</feature>